<organism evidence="2 3">
    <name type="scientific">Monoraphidium neglectum</name>
    <dbReference type="NCBI Taxonomy" id="145388"/>
    <lineage>
        <taxon>Eukaryota</taxon>
        <taxon>Viridiplantae</taxon>
        <taxon>Chlorophyta</taxon>
        <taxon>core chlorophytes</taxon>
        <taxon>Chlorophyceae</taxon>
        <taxon>CS clade</taxon>
        <taxon>Sphaeropleales</taxon>
        <taxon>Selenastraceae</taxon>
        <taxon>Monoraphidium</taxon>
    </lineage>
</organism>
<dbReference type="GO" id="GO:0006417">
    <property type="term" value="P:regulation of translation"/>
    <property type="evidence" value="ECO:0007669"/>
    <property type="project" value="TreeGrafter"/>
</dbReference>
<accession>A0A0D2MM12</accession>
<dbReference type="InterPro" id="IPR016024">
    <property type="entry name" value="ARM-type_fold"/>
</dbReference>
<dbReference type="SUPFAM" id="SSF48371">
    <property type="entry name" value="ARM repeat"/>
    <property type="match status" value="1"/>
</dbReference>
<proteinExistence type="predicted"/>
<dbReference type="PANTHER" id="PTHR13389:SF0">
    <property type="entry name" value="PUMILIO HOMOLOG 3"/>
    <property type="match status" value="1"/>
</dbReference>
<dbReference type="GO" id="GO:0005730">
    <property type="term" value="C:nucleolus"/>
    <property type="evidence" value="ECO:0007669"/>
    <property type="project" value="TreeGrafter"/>
</dbReference>
<dbReference type="PANTHER" id="PTHR13389">
    <property type="entry name" value="PUMILIO HOMOLOG 3"/>
    <property type="match status" value="1"/>
</dbReference>
<dbReference type="GO" id="GO:0003729">
    <property type="term" value="F:mRNA binding"/>
    <property type="evidence" value="ECO:0007669"/>
    <property type="project" value="TreeGrafter"/>
</dbReference>
<dbReference type="EMBL" id="KK101249">
    <property type="protein sequence ID" value="KIZ01582.1"/>
    <property type="molecule type" value="Genomic_DNA"/>
</dbReference>
<evidence type="ECO:0000256" key="1">
    <source>
        <dbReference type="SAM" id="MobiDB-lite"/>
    </source>
</evidence>
<reference evidence="2 3" key="1">
    <citation type="journal article" date="2013" name="BMC Genomics">
        <title>Reconstruction of the lipid metabolism for the microalga Monoraphidium neglectum from its genome sequence reveals characteristics suitable for biofuel production.</title>
        <authorList>
            <person name="Bogen C."/>
            <person name="Al-Dilaimi A."/>
            <person name="Albersmeier A."/>
            <person name="Wichmann J."/>
            <person name="Grundmann M."/>
            <person name="Rupp O."/>
            <person name="Lauersen K.J."/>
            <person name="Blifernez-Klassen O."/>
            <person name="Kalinowski J."/>
            <person name="Goesmann A."/>
            <person name="Mussgnug J.H."/>
            <person name="Kruse O."/>
        </authorList>
    </citation>
    <scope>NUCLEOTIDE SEQUENCE [LARGE SCALE GENOMIC DNA]</scope>
    <source>
        <strain evidence="2 3">SAG 48.87</strain>
    </source>
</reference>
<feature type="region of interest" description="Disordered" evidence="1">
    <location>
        <begin position="229"/>
        <end position="292"/>
    </location>
</feature>
<dbReference type="Gene3D" id="1.25.10.10">
    <property type="entry name" value="Leucine-rich Repeat Variant"/>
    <property type="match status" value="1"/>
</dbReference>
<dbReference type="AlphaFoldDB" id="A0A0D2MM12"/>
<feature type="compositionally biased region" description="Low complexity" evidence="1">
    <location>
        <begin position="461"/>
        <end position="476"/>
    </location>
</feature>
<feature type="compositionally biased region" description="Gly residues" evidence="1">
    <location>
        <begin position="423"/>
        <end position="435"/>
    </location>
</feature>
<keyword evidence="3" id="KW-1185">Reference proteome</keyword>
<feature type="region of interest" description="Disordered" evidence="1">
    <location>
        <begin position="418"/>
        <end position="490"/>
    </location>
</feature>
<gene>
    <name evidence="2" type="ORF">MNEG_6384</name>
</gene>
<evidence type="ECO:0000313" key="3">
    <source>
        <dbReference type="Proteomes" id="UP000054498"/>
    </source>
</evidence>
<dbReference type="KEGG" id="mng:MNEG_6384"/>
<feature type="compositionally biased region" description="Low complexity" evidence="1">
    <location>
        <begin position="436"/>
        <end position="451"/>
    </location>
</feature>
<dbReference type="STRING" id="145388.A0A0D2MM12"/>
<feature type="compositionally biased region" description="Basic residues" evidence="1">
    <location>
        <begin position="250"/>
        <end position="262"/>
    </location>
</feature>
<dbReference type="Proteomes" id="UP000054498">
    <property type="component" value="Unassembled WGS sequence"/>
</dbReference>
<evidence type="ECO:0000313" key="2">
    <source>
        <dbReference type="EMBL" id="KIZ01582.1"/>
    </source>
</evidence>
<dbReference type="InterPro" id="IPR011989">
    <property type="entry name" value="ARM-like"/>
</dbReference>
<dbReference type="RefSeq" id="XP_013900601.1">
    <property type="nucleotide sequence ID" value="XM_014045147.1"/>
</dbReference>
<sequence length="490" mass="51123">MCAELYGREYALFEGVGGDAPLAGQVAHLRQLLDSATPAKRKAVLQHLTRCLQPVLEKALLHPPMTHRLIRELLEAAPGSVVADTVDTLAATGGSVLKMVHTHDGAAAACMALAYGSPRDRKRLVKGMKGYVWQMAENEWGNAVVATALSVVDDTSLTGKAVVGDIKGLAESPAPRRRVHTSKLEDYLAHRHARRVLLQLLAPDSGRYLPPATMEMLRPPRRTVLEAANKGAAGGDSDEEAEEGAQQGQQRKKKQQQGKKKQGQHEEGEEEAGDGHQQQQQENGGGEGEGQPQEMVERVLGESKKDPAARRAELLGAGPDGLGALLARAVAARAGELLRGQALRRLILASTEEGPGGDGARAFVRALWGGALRGRCQHWAGGHADKVLAALVVCGERDVAAEASEELRPLVEGDLDSWVTKHGGSGPPGAEGGGAAAAVAAKRKAGAAGRKPAAKEGGGSAAAPANGAAAKGSGKAEQQPAAKKARRKKG</sequence>
<name>A0A0D2MM12_9CHLO</name>
<dbReference type="InterPro" id="IPR040059">
    <property type="entry name" value="PUM3"/>
</dbReference>
<dbReference type="GeneID" id="25739260"/>
<dbReference type="OrthoDB" id="497380at2759"/>
<protein>
    <submittedName>
        <fullName evidence="2">Uncharacterized protein</fullName>
    </submittedName>
</protein>